<dbReference type="InterPro" id="IPR029044">
    <property type="entry name" value="Nucleotide-diphossugar_trans"/>
</dbReference>
<organism evidence="1 2">
    <name type="scientific">Streptomyces cupreus</name>
    <dbReference type="NCBI Taxonomy" id="2759956"/>
    <lineage>
        <taxon>Bacteria</taxon>
        <taxon>Bacillati</taxon>
        <taxon>Actinomycetota</taxon>
        <taxon>Actinomycetes</taxon>
        <taxon>Kitasatosporales</taxon>
        <taxon>Streptomycetaceae</taxon>
        <taxon>Streptomyces</taxon>
    </lineage>
</organism>
<dbReference type="Proteomes" id="UP000584670">
    <property type="component" value="Unassembled WGS sequence"/>
</dbReference>
<sequence length="284" mass="30965">MHRTLVTDDVRCVATKAYDSVIKIKTGQSDDCRLKLSLDTYAPYPRTLYLDADALAVRPIEPVFDLFDSSDVGVVGRDITADRDEIWYGDVASMCRAAGTGWLPKCNSGLILLHSTDATRQVFARARELVNEYTELGLHTFRGGIADEPLLAMALAEQGIHAQDLTALASATPIGINGPLRVNALAGACTFAKQGTEVEPALIHFAADYSSDYRLAGAHYRRERLALHLSQRLGAPDRTARIAAGLRYGLQCAAFNTWIRIAGRAPRDPSDFFGTAKQPLEVSQ</sequence>
<gene>
    <name evidence="1" type="ORF">H4N64_05460</name>
</gene>
<dbReference type="EMBL" id="JACMSF010000004">
    <property type="protein sequence ID" value="MBC2901055.1"/>
    <property type="molecule type" value="Genomic_DNA"/>
</dbReference>
<dbReference type="RefSeq" id="WP_186280945.1">
    <property type="nucleotide sequence ID" value="NZ_JACMSF010000004.1"/>
</dbReference>
<protein>
    <submittedName>
        <fullName evidence="1">Uncharacterized protein</fullName>
    </submittedName>
</protein>
<dbReference type="AlphaFoldDB" id="A0A7X1J039"/>
<evidence type="ECO:0000313" key="1">
    <source>
        <dbReference type="EMBL" id="MBC2901055.1"/>
    </source>
</evidence>
<evidence type="ECO:0000313" key="2">
    <source>
        <dbReference type="Proteomes" id="UP000584670"/>
    </source>
</evidence>
<accession>A0A7X1J039</accession>
<dbReference type="Gene3D" id="3.90.550.10">
    <property type="entry name" value="Spore Coat Polysaccharide Biosynthesis Protein SpsA, Chain A"/>
    <property type="match status" value="1"/>
</dbReference>
<name>A0A7X1J039_9ACTN</name>
<dbReference type="SUPFAM" id="SSF53448">
    <property type="entry name" value="Nucleotide-diphospho-sugar transferases"/>
    <property type="match status" value="1"/>
</dbReference>
<proteinExistence type="predicted"/>
<comment type="caution">
    <text evidence="1">The sequence shown here is derived from an EMBL/GenBank/DDBJ whole genome shotgun (WGS) entry which is preliminary data.</text>
</comment>
<reference evidence="1 2" key="1">
    <citation type="submission" date="2020-08" db="EMBL/GenBank/DDBJ databases">
        <title>Streptomyces sp. PSKA01 genome sequencing and assembly.</title>
        <authorList>
            <person name="Mandal S."/>
            <person name="Maiti P.K."/>
            <person name="Das P."/>
        </authorList>
    </citation>
    <scope>NUCLEOTIDE SEQUENCE [LARGE SCALE GENOMIC DNA]</scope>
    <source>
        <strain evidence="1 2">PSKA01</strain>
    </source>
</reference>
<keyword evidence="2" id="KW-1185">Reference proteome</keyword>